<dbReference type="EMBL" id="JAERTY010000010">
    <property type="protein sequence ID" value="MBL1410776.1"/>
    <property type="molecule type" value="Genomic_DNA"/>
</dbReference>
<comment type="similarity">
    <text evidence="1">Belongs to the TonB-dependent receptor family.</text>
</comment>
<gene>
    <name evidence="4" type="ORF">JKG61_18610</name>
</gene>
<dbReference type="InterPro" id="IPR039426">
    <property type="entry name" value="TonB-dep_rcpt-like"/>
</dbReference>
<evidence type="ECO:0000256" key="2">
    <source>
        <dbReference type="SAM" id="SignalP"/>
    </source>
</evidence>
<evidence type="ECO:0000256" key="1">
    <source>
        <dbReference type="PROSITE-ProRule" id="PRU01360"/>
    </source>
</evidence>
<keyword evidence="1" id="KW-0812">Transmembrane</keyword>
<evidence type="ECO:0000259" key="3">
    <source>
        <dbReference type="Pfam" id="PF07715"/>
    </source>
</evidence>
<dbReference type="Gene3D" id="2.60.40.1120">
    <property type="entry name" value="Carboxypeptidase-like, regulatory domain"/>
    <property type="match status" value="1"/>
</dbReference>
<feature type="domain" description="TonB-dependent receptor plug" evidence="3">
    <location>
        <begin position="134"/>
        <end position="241"/>
    </location>
</feature>
<protein>
    <submittedName>
        <fullName evidence="4">TonB-dependent receptor</fullName>
    </submittedName>
</protein>
<feature type="chain" id="PRO_5046228243" evidence="2">
    <location>
        <begin position="21"/>
        <end position="1171"/>
    </location>
</feature>
<organism evidence="4 5">
    <name type="scientific">Sphingobacterium faecale</name>
    <dbReference type="NCBI Taxonomy" id="2803775"/>
    <lineage>
        <taxon>Bacteria</taxon>
        <taxon>Pseudomonadati</taxon>
        <taxon>Bacteroidota</taxon>
        <taxon>Sphingobacteriia</taxon>
        <taxon>Sphingobacteriales</taxon>
        <taxon>Sphingobacteriaceae</taxon>
        <taxon>Sphingobacterium</taxon>
    </lineage>
</organism>
<dbReference type="InterPro" id="IPR023996">
    <property type="entry name" value="TonB-dep_OMP_SusC/RagA"/>
</dbReference>
<keyword evidence="1" id="KW-1134">Transmembrane beta strand</keyword>
<dbReference type="Pfam" id="PF07715">
    <property type="entry name" value="Plug"/>
    <property type="match status" value="1"/>
</dbReference>
<dbReference type="Proteomes" id="UP000625283">
    <property type="component" value="Unassembled WGS sequence"/>
</dbReference>
<dbReference type="NCBIfam" id="TIGR04056">
    <property type="entry name" value="OMP_RagA_SusC"/>
    <property type="match status" value="1"/>
</dbReference>
<dbReference type="InterPro" id="IPR037066">
    <property type="entry name" value="Plug_dom_sf"/>
</dbReference>
<dbReference type="NCBIfam" id="TIGR04057">
    <property type="entry name" value="SusC_RagA_signa"/>
    <property type="match status" value="1"/>
</dbReference>
<keyword evidence="1" id="KW-0813">Transport</keyword>
<keyword evidence="5" id="KW-1185">Reference proteome</keyword>
<keyword evidence="1" id="KW-0998">Cell outer membrane</keyword>
<dbReference type="SUPFAM" id="SSF49464">
    <property type="entry name" value="Carboxypeptidase regulatory domain-like"/>
    <property type="match status" value="1"/>
</dbReference>
<dbReference type="Gene3D" id="2.170.130.10">
    <property type="entry name" value="TonB-dependent receptor, plug domain"/>
    <property type="match status" value="1"/>
</dbReference>
<dbReference type="Pfam" id="PF13715">
    <property type="entry name" value="CarbopepD_reg_2"/>
    <property type="match status" value="1"/>
</dbReference>
<dbReference type="InterPro" id="IPR012910">
    <property type="entry name" value="Plug_dom"/>
</dbReference>
<comment type="caution">
    <text evidence="4">The sequence shown here is derived from an EMBL/GenBank/DDBJ whole genome shotgun (WGS) entry which is preliminary data.</text>
</comment>
<evidence type="ECO:0000313" key="4">
    <source>
        <dbReference type="EMBL" id="MBL1410776.1"/>
    </source>
</evidence>
<accession>A0ABS1R7T2</accession>
<dbReference type="RefSeq" id="WP_202104465.1">
    <property type="nucleotide sequence ID" value="NZ_JAERTY010000010.1"/>
</dbReference>
<proteinExistence type="inferred from homology"/>
<reference evidence="4 5" key="1">
    <citation type="submission" date="2021-01" db="EMBL/GenBank/DDBJ databases">
        <title>C459-1 draft genome sequence.</title>
        <authorList>
            <person name="Zhang X.-F."/>
        </authorList>
    </citation>
    <scope>NUCLEOTIDE SEQUENCE [LARGE SCALE GENOMIC DNA]</scope>
    <source>
        <strain evidence="5">C459-1</strain>
    </source>
</reference>
<dbReference type="PROSITE" id="PS52016">
    <property type="entry name" value="TONB_DEPENDENT_REC_3"/>
    <property type="match status" value="1"/>
</dbReference>
<feature type="signal peptide" evidence="2">
    <location>
        <begin position="1"/>
        <end position="20"/>
    </location>
</feature>
<dbReference type="InterPro" id="IPR008969">
    <property type="entry name" value="CarboxyPept-like_regulatory"/>
</dbReference>
<name>A0ABS1R7T2_9SPHI</name>
<evidence type="ECO:0000313" key="5">
    <source>
        <dbReference type="Proteomes" id="UP000625283"/>
    </source>
</evidence>
<keyword evidence="1" id="KW-0472">Membrane</keyword>
<dbReference type="SUPFAM" id="SSF56935">
    <property type="entry name" value="Porins"/>
    <property type="match status" value="1"/>
</dbReference>
<dbReference type="InterPro" id="IPR023997">
    <property type="entry name" value="TonB-dep_OMP_SusC/RagA_CS"/>
</dbReference>
<sequence length="1171" mass="129097">MRNTLLFSLALGLAVTSVEAKASKVSNPTNLAAATAYSSNRLVQNTVTGTVSDANGPLAGVSVSVVGAAGSTRTDADGKFKITAALGATLRFSSVGYVSQDVKVSGTTVNVVLKEDDNTLDEVVVVGYGQQKKAHLTGAVSSIGGDEIFASRPIPDVARGLQGAIPGLSVVVNGGEVGSDPIMKIRGQVGSVNGNSNPLILVDNVEIPSIQFVNPDDVESVTVLKDAASTSIYGSKAAFGVILITTKKGSKTEKTEVTYSNNFILQSPVVKPDMAGIEALEYTVDAHENMKAAGPAGGFWRVNRNSLERIRKWQELYSGKVGATDEVLYNRDWYVEGGQKFGVRLYDPVDLMIKDRTFSHKHNLSLNGRTGNTTYHLGLGYLGQEGMMKPAKHDDYRRLTPTLNISSQVNDYLTVRGGVMYAEGTKRYPNSLYVAGKDPFEADPWLYMYRWSRLFPVGVQQAGHDIFDPVYSARTAPTATDNKKYTSLNLGTTIDVTKNWNIVADYTYAVQNSSLFRATPYVRTRSMWDTATDPLVDENGNFLMVDEEGRVVDSGGEPGRQFVMRDHVAKEDTYVSEIGNSNKRHTLNAFTTYNLNIDQSHAFKFMLGTNIVSYENKYALRQKGEFILNDGSNPQFNYATGTEVVKGDFEWDSQVGFFGRVNYAFKDKYLFEVNLRRDGSSKFPKHLKWRSFPSLSAGWVLTNENFMQAVNPVLSFAKIRGSWGVIGDQSVANNLYIPEMDIKQNEWLTGGSSTVKAYQLGTPPPVSANIRWQDIEQFNIGADLRFFGNKLGVTADWYERNTNDMLVGGQVLPTTYGRDLVNYANTAPVGNYGTLRTRGWELSIDYTHRFESGLRINAMANMADATSVTVKGADWNTPWEDRLLSGAFSTGRRYGDVYGFITDRLYQAEDFMYDSNGDFLTTQIIRDGTSKTMYMLAGENPVYQPYFQDGGPVMMISPGDVKFVDVNGDGYIDNGKGTNGDPGDRVVIGNTTPRYQYGLRLGADFKGFDFSIFVQGVGKRDIWGAGQLAIPGFSAKEGSMPVAIASDYWRADRTDAFYPRAWDLGGSNEGYVMRAQSRYMLDMSYIRIKNITLGYALPTNLMKKIHLSNARIYLSMENMLTFDKLRGLPIDPESISGVSMLRENSTQYNLGRTGTSNPTFRSASMGVQISF</sequence>
<keyword evidence="2" id="KW-0732">Signal</keyword>
<keyword evidence="4" id="KW-0675">Receptor</keyword>
<comment type="subcellular location">
    <subcellularLocation>
        <location evidence="1">Cell outer membrane</location>
        <topology evidence="1">Multi-pass membrane protein</topology>
    </subcellularLocation>
</comment>